<gene>
    <name evidence="7" type="ORF">PVL29_024711</name>
</gene>
<evidence type="ECO:0000259" key="6">
    <source>
        <dbReference type="Pfam" id="PF03931"/>
    </source>
</evidence>
<organism evidence="7 8">
    <name type="scientific">Vitis rotundifolia</name>
    <name type="common">Muscadine grape</name>
    <dbReference type="NCBI Taxonomy" id="103349"/>
    <lineage>
        <taxon>Eukaryota</taxon>
        <taxon>Viridiplantae</taxon>
        <taxon>Streptophyta</taxon>
        <taxon>Embryophyta</taxon>
        <taxon>Tracheophyta</taxon>
        <taxon>Spermatophyta</taxon>
        <taxon>Magnoliopsida</taxon>
        <taxon>eudicotyledons</taxon>
        <taxon>Gunneridae</taxon>
        <taxon>Pentapetalae</taxon>
        <taxon>rosids</taxon>
        <taxon>Vitales</taxon>
        <taxon>Vitaceae</taxon>
        <taxon>Viteae</taxon>
        <taxon>Vitis</taxon>
    </lineage>
</organism>
<comment type="similarity">
    <text evidence="2 4">Belongs to the SKP1 family.</text>
</comment>
<evidence type="ECO:0000313" key="7">
    <source>
        <dbReference type="EMBL" id="KAJ9675879.1"/>
    </source>
</evidence>
<name>A0AA39D9Q4_VITRO</name>
<accession>A0AA39D9Q4</accession>
<comment type="caution">
    <text evidence="7">The sequence shown here is derived from an EMBL/GenBank/DDBJ whole genome shotgun (WGS) entry which is preliminary data.</text>
</comment>
<dbReference type="InterPro" id="IPR011333">
    <property type="entry name" value="SKP1/BTB/POZ_sf"/>
</dbReference>
<feature type="domain" description="SKP1 component POZ" evidence="6">
    <location>
        <begin position="5"/>
        <end position="64"/>
    </location>
</feature>
<dbReference type="Gene3D" id="3.30.710.10">
    <property type="entry name" value="Potassium Channel Kv1.1, Chain A"/>
    <property type="match status" value="1"/>
</dbReference>
<comment type="subunit">
    <text evidence="4">Part of a SCF (SKP1-cullin-F-box) protein ligase complex.</text>
</comment>
<evidence type="ECO:0000256" key="4">
    <source>
        <dbReference type="PIRNR" id="PIRNR028729"/>
    </source>
</evidence>
<dbReference type="CDD" id="cd18322">
    <property type="entry name" value="BTB_POZ_SKP1"/>
    <property type="match status" value="1"/>
</dbReference>
<evidence type="ECO:0000256" key="1">
    <source>
        <dbReference type="ARBA" id="ARBA00004906"/>
    </source>
</evidence>
<dbReference type="PIRSF" id="PIRSF028729">
    <property type="entry name" value="E3_ubiquit_lig_SCF_Skp"/>
    <property type="match status" value="1"/>
</dbReference>
<feature type="domain" description="SKP1 component dimerisation" evidence="5">
    <location>
        <begin position="104"/>
        <end position="150"/>
    </location>
</feature>
<protein>
    <recommendedName>
        <fullName evidence="4">SKP1-like protein</fullName>
    </recommendedName>
</protein>
<dbReference type="SUPFAM" id="SSF54695">
    <property type="entry name" value="POZ domain"/>
    <property type="match status" value="1"/>
</dbReference>
<sequence>MAFTKKVTLKSSDGELFIIDRAVALQSRTIQYVLEDTNPVDAIIPVPAVDARTLSKVLEYCKKHLIDLNTDFEDYSKWDKDFVDAEVWMLYDLIMAADYLHIPPLIDLICDKIASMFKGQTPDKIREIFNIDNDFSKEEEEDFKKKSGWAFK</sequence>
<dbReference type="AlphaFoldDB" id="A0AA39D9Q4"/>
<comment type="function">
    <text evidence="4">Involved in ubiquitination and subsequent proteasomal degradation of target proteins. Together with CUL1, RBX1 and a F-box protein, it forms a SCF E3 ubiquitin ligase complex. The functional specificity of this complex depends on the type of F-box protein. In the SCF complex, it serves as an adapter that links the F-box protein to CUL1.</text>
</comment>
<dbReference type="InterPro" id="IPR036296">
    <property type="entry name" value="SKP1-like_dim_sf"/>
</dbReference>
<dbReference type="SMART" id="SM00512">
    <property type="entry name" value="Skp1"/>
    <property type="match status" value="1"/>
</dbReference>
<evidence type="ECO:0000256" key="3">
    <source>
        <dbReference type="ARBA" id="ARBA00022786"/>
    </source>
</evidence>
<dbReference type="GO" id="GO:0009867">
    <property type="term" value="P:jasmonic acid mediated signaling pathway"/>
    <property type="evidence" value="ECO:0007669"/>
    <property type="project" value="UniProtKB-ARBA"/>
</dbReference>
<dbReference type="EMBL" id="JARBHA010000018">
    <property type="protein sequence ID" value="KAJ9675879.1"/>
    <property type="molecule type" value="Genomic_DNA"/>
</dbReference>
<keyword evidence="3 4" id="KW-0833">Ubl conjugation pathway</keyword>
<keyword evidence="8" id="KW-1185">Reference proteome</keyword>
<evidence type="ECO:0000256" key="2">
    <source>
        <dbReference type="ARBA" id="ARBA00009993"/>
    </source>
</evidence>
<dbReference type="InterPro" id="IPR016072">
    <property type="entry name" value="Skp1_comp_dimer"/>
</dbReference>
<comment type="pathway">
    <text evidence="1 4">Protein modification; protein ubiquitination.</text>
</comment>
<dbReference type="InterPro" id="IPR016897">
    <property type="entry name" value="SKP1"/>
</dbReference>
<dbReference type="FunFam" id="3.30.710.10:FF:000026">
    <property type="entry name" value="E3 ubiquitin ligase complex SCF subunit"/>
    <property type="match status" value="1"/>
</dbReference>
<dbReference type="Pfam" id="PF01466">
    <property type="entry name" value="Skp1"/>
    <property type="match status" value="1"/>
</dbReference>
<dbReference type="Pfam" id="PF03931">
    <property type="entry name" value="Skp1_POZ"/>
    <property type="match status" value="1"/>
</dbReference>
<evidence type="ECO:0000259" key="5">
    <source>
        <dbReference type="Pfam" id="PF01466"/>
    </source>
</evidence>
<reference evidence="7 8" key="1">
    <citation type="journal article" date="2023" name="BMC Biotechnol.">
        <title>Vitis rotundifolia cv Carlos genome sequencing.</title>
        <authorList>
            <person name="Huff M."/>
            <person name="Hulse-Kemp A."/>
            <person name="Scheffler B."/>
            <person name="Youngblood R."/>
            <person name="Simpson S."/>
            <person name="Babiker E."/>
            <person name="Staton M."/>
        </authorList>
    </citation>
    <scope>NUCLEOTIDE SEQUENCE [LARGE SCALE GENOMIC DNA]</scope>
    <source>
        <tissue evidence="7">Leaf</tissue>
    </source>
</reference>
<evidence type="ECO:0000313" key="8">
    <source>
        <dbReference type="Proteomes" id="UP001168098"/>
    </source>
</evidence>
<dbReference type="Proteomes" id="UP001168098">
    <property type="component" value="Unassembled WGS sequence"/>
</dbReference>
<dbReference type="GO" id="GO:0016567">
    <property type="term" value="P:protein ubiquitination"/>
    <property type="evidence" value="ECO:0007669"/>
    <property type="project" value="UniProtKB-UniRule"/>
</dbReference>
<dbReference type="SUPFAM" id="SSF81382">
    <property type="entry name" value="Skp1 dimerisation domain-like"/>
    <property type="match status" value="1"/>
</dbReference>
<dbReference type="PANTHER" id="PTHR11165">
    <property type="entry name" value="SKP1"/>
    <property type="match status" value="1"/>
</dbReference>
<proteinExistence type="inferred from homology"/>
<dbReference type="GO" id="GO:0006511">
    <property type="term" value="P:ubiquitin-dependent protein catabolic process"/>
    <property type="evidence" value="ECO:0007669"/>
    <property type="project" value="InterPro"/>
</dbReference>
<dbReference type="InterPro" id="IPR001232">
    <property type="entry name" value="SKP1-like"/>
</dbReference>
<dbReference type="InterPro" id="IPR016073">
    <property type="entry name" value="Skp1_comp_POZ"/>
</dbReference>